<dbReference type="RefSeq" id="WP_142112513.1">
    <property type="nucleotide sequence ID" value="NZ_BAAATB010000004.1"/>
</dbReference>
<keyword evidence="3" id="KW-0805">Transcription regulation</keyword>
<dbReference type="AlphaFoldDB" id="A0A542SQN4"/>
<evidence type="ECO:0000256" key="7">
    <source>
        <dbReference type="PROSITE-ProRule" id="PRU01091"/>
    </source>
</evidence>
<reference evidence="10 11" key="1">
    <citation type="submission" date="2019-06" db="EMBL/GenBank/DDBJ databases">
        <title>Sequencing the genomes of 1000 actinobacteria strains.</title>
        <authorList>
            <person name="Klenk H.-P."/>
        </authorList>
    </citation>
    <scope>NUCLEOTIDE SEQUENCE [LARGE SCALE GENOMIC DNA]</scope>
    <source>
        <strain evidence="10 11">DSM 10596</strain>
    </source>
</reference>
<evidence type="ECO:0000313" key="11">
    <source>
        <dbReference type="Proteomes" id="UP000316181"/>
    </source>
</evidence>
<proteinExistence type="predicted"/>
<feature type="modified residue" description="4-aspartylphosphate" evidence="6">
    <location>
        <position position="56"/>
    </location>
</feature>
<organism evidence="10 11">
    <name type="scientific">Rarobacter incanus</name>
    <dbReference type="NCBI Taxonomy" id="153494"/>
    <lineage>
        <taxon>Bacteria</taxon>
        <taxon>Bacillati</taxon>
        <taxon>Actinomycetota</taxon>
        <taxon>Actinomycetes</taxon>
        <taxon>Micrococcales</taxon>
        <taxon>Rarobacteraceae</taxon>
        <taxon>Rarobacter</taxon>
    </lineage>
</organism>
<dbReference type="Pfam" id="PF00072">
    <property type="entry name" value="Response_reg"/>
    <property type="match status" value="1"/>
</dbReference>
<dbReference type="InterPro" id="IPR039420">
    <property type="entry name" value="WalR-like"/>
</dbReference>
<dbReference type="Gene3D" id="3.40.50.2300">
    <property type="match status" value="1"/>
</dbReference>
<accession>A0A542SQN4</accession>
<dbReference type="GO" id="GO:0006355">
    <property type="term" value="P:regulation of DNA-templated transcription"/>
    <property type="evidence" value="ECO:0007669"/>
    <property type="project" value="InterPro"/>
</dbReference>
<keyword evidence="5" id="KW-0804">Transcription</keyword>
<feature type="domain" description="OmpR/PhoB-type" evidence="9">
    <location>
        <begin position="128"/>
        <end position="222"/>
    </location>
</feature>
<dbReference type="InterPro" id="IPR001867">
    <property type="entry name" value="OmpR/PhoB-type_DNA-bd"/>
</dbReference>
<dbReference type="InterPro" id="IPR001789">
    <property type="entry name" value="Sig_transdc_resp-reg_receiver"/>
</dbReference>
<dbReference type="Gene3D" id="1.10.10.10">
    <property type="entry name" value="Winged helix-like DNA-binding domain superfamily/Winged helix DNA-binding domain"/>
    <property type="match status" value="1"/>
</dbReference>
<dbReference type="SUPFAM" id="SSF52172">
    <property type="entry name" value="CheY-like"/>
    <property type="match status" value="1"/>
</dbReference>
<evidence type="ECO:0000256" key="5">
    <source>
        <dbReference type="ARBA" id="ARBA00023163"/>
    </source>
</evidence>
<evidence type="ECO:0000256" key="3">
    <source>
        <dbReference type="ARBA" id="ARBA00023015"/>
    </source>
</evidence>
<evidence type="ECO:0000256" key="6">
    <source>
        <dbReference type="PROSITE-ProRule" id="PRU00169"/>
    </source>
</evidence>
<dbReference type="OrthoDB" id="5511894at2"/>
<dbReference type="CDD" id="cd17574">
    <property type="entry name" value="REC_OmpR"/>
    <property type="match status" value="1"/>
</dbReference>
<dbReference type="GO" id="GO:0005829">
    <property type="term" value="C:cytosol"/>
    <property type="evidence" value="ECO:0007669"/>
    <property type="project" value="TreeGrafter"/>
</dbReference>
<dbReference type="PROSITE" id="PS50110">
    <property type="entry name" value="RESPONSE_REGULATORY"/>
    <property type="match status" value="1"/>
</dbReference>
<dbReference type="EMBL" id="VFNV01000001">
    <property type="protein sequence ID" value="TQK76914.1"/>
    <property type="molecule type" value="Genomic_DNA"/>
</dbReference>
<gene>
    <name evidence="10" type="ORF">FB389_1616</name>
</gene>
<dbReference type="InterPro" id="IPR011006">
    <property type="entry name" value="CheY-like_superfamily"/>
</dbReference>
<feature type="domain" description="Response regulatory" evidence="8">
    <location>
        <begin position="7"/>
        <end position="120"/>
    </location>
</feature>
<keyword evidence="2" id="KW-0902">Two-component regulatory system</keyword>
<dbReference type="SMART" id="SM00448">
    <property type="entry name" value="REC"/>
    <property type="match status" value="1"/>
</dbReference>
<protein>
    <submittedName>
        <fullName evidence="10">DNA-binding response OmpR family regulator</fullName>
    </submittedName>
</protein>
<dbReference type="GO" id="GO:0000976">
    <property type="term" value="F:transcription cis-regulatory region binding"/>
    <property type="evidence" value="ECO:0007669"/>
    <property type="project" value="TreeGrafter"/>
</dbReference>
<evidence type="ECO:0000259" key="8">
    <source>
        <dbReference type="PROSITE" id="PS50110"/>
    </source>
</evidence>
<sequence length="226" mass="24644">MTSNPITVLVVEDDSDVRTTTSLVLRRRGFDVVEAPDGVEGLDAIAGGGIDVALVDVAMPRMDGLSMTRLARASHDLPIILVTARDLPFDQVAGLDAGADDYVTKPYDGDVLAARIRAAVRRQRPARREAYVIADARVDAEAMTVTRGGEPLLLSATEMRLLLALIRAEGRVMSRSELLREVWNDETWTDERVVDTNVQRLRGKLGVDAITTVRGFGYKAIAERAS</sequence>
<evidence type="ECO:0000313" key="10">
    <source>
        <dbReference type="EMBL" id="TQK76914.1"/>
    </source>
</evidence>
<evidence type="ECO:0000259" key="9">
    <source>
        <dbReference type="PROSITE" id="PS51755"/>
    </source>
</evidence>
<comment type="caution">
    <text evidence="10">The sequence shown here is derived from an EMBL/GenBank/DDBJ whole genome shotgun (WGS) entry which is preliminary data.</text>
</comment>
<dbReference type="Proteomes" id="UP000316181">
    <property type="component" value="Unassembled WGS sequence"/>
</dbReference>
<name>A0A542SQN4_9MICO</name>
<dbReference type="GO" id="GO:0000156">
    <property type="term" value="F:phosphorelay response regulator activity"/>
    <property type="evidence" value="ECO:0007669"/>
    <property type="project" value="TreeGrafter"/>
</dbReference>
<dbReference type="PANTHER" id="PTHR48111">
    <property type="entry name" value="REGULATOR OF RPOS"/>
    <property type="match status" value="1"/>
</dbReference>
<evidence type="ECO:0000256" key="1">
    <source>
        <dbReference type="ARBA" id="ARBA00022553"/>
    </source>
</evidence>
<dbReference type="PANTHER" id="PTHR48111:SF21">
    <property type="entry name" value="DNA-BINDING DUAL MASTER TRANSCRIPTIONAL REGULATOR RPAA"/>
    <property type="match status" value="1"/>
</dbReference>
<dbReference type="Gene3D" id="6.10.250.690">
    <property type="match status" value="1"/>
</dbReference>
<dbReference type="InterPro" id="IPR036388">
    <property type="entry name" value="WH-like_DNA-bd_sf"/>
</dbReference>
<keyword evidence="11" id="KW-1185">Reference proteome</keyword>
<keyword evidence="4 7" id="KW-0238">DNA-binding</keyword>
<dbReference type="CDD" id="cd00383">
    <property type="entry name" value="trans_reg_C"/>
    <property type="match status" value="1"/>
</dbReference>
<keyword evidence="1 6" id="KW-0597">Phosphoprotein</keyword>
<feature type="DNA-binding region" description="OmpR/PhoB-type" evidence="7">
    <location>
        <begin position="128"/>
        <end position="222"/>
    </location>
</feature>
<evidence type="ECO:0000256" key="4">
    <source>
        <dbReference type="ARBA" id="ARBA00023125"/>
    </source>
</evidence>
<dbReference type="PROSITE" id="PS51755">
    <property type="entry name" value="OMPR_PHOB"/>
    <property type="match status" value="1"/>
</dbReference>
<dbReference type="GO" id="GO:0032993">
    <property type="term" value="C:protein-DNA complex"/>
    <property type="evidence" value="ECO:0007669"/>
    <property type="project" value="TreeGrafter"/>
</dbReference>
<dbReference type="SMART" id="SM00862">
    <property type="entry name" value="Trans_reg_C"/>
    <property type="match status" value="1"/>
</dbReference>
<dbReference type="Pfam" id="PF00486">
    <property type="entry name" value="Trans_reg_C"/>
    <property type="match status" value="1"/>
</dbReference>
<evidence type="ECO:0000256" key="2">
    <source>
        <dbReference type="ARBA" id="ARBA00023012"/>
    </source>
</evidence>